<dbReference type="Proteomes" id="UP001056766">
    <property type="component" value="Unassembled WGS sequence"/>
</dbReference>
<dbReference type="AlphaFoldDB" id="A0A9E4ZEZ1"/>
<reference evidence="5" key="2">
    <citation type="submission" date="2021-04" db="EMBL/GenBank/DDBJ databases">
        <authorList>
            <person name="Dong X."/>
        </authorList>
    </citation>
    <scope>NUCLEOTIDE SEQUENCE</scope>
    <source>
        <strain evidence="5">LLY</strain>
    </source>
</reference>
<evidence type="ECO:0000313" key="6">
    <source>
        <dbReference type="Proteomes" id="UP001056766"/>
    </source>
</evidence>
<dbReference type="NCBIfam" id="NF002140">
    <property type="entry name" value="PRK00977.1-4"/>
    <property type="match status" value="1"/>
</dbReference>
<dbReference type="EC" id="3.1.11.6" evidence="5"/>
<dbReference type="NCBIfam" id="TIGR01280">
    <property type="entry name" value="xseB"/>
    <property type="match status" value="1"/>
</dbReference>
<keyword evidence="2" id="KW-0540">Nuclease</keyword>
<accession>A0A9E4ZEZ1</accession>
<dbReference type="Gene3D" id="1.10.287.1040">
    <property type="entry name" value="Exonuclease VII, small subunit"/>
    <property type="match status" value="1"/>
</dbReference>
<keyword evidence="1" id="KW-0963">Cytoplasm</keyword>
<dbReference type="RefSeq" id="WP_250867828.1">
    <property type="nucleotide sequence ID" value="NZ_JAGSOI010000015.1"/>
</dbReference>
<dbReference type="EMBL" id="JAGSOI010000015">
    <property type="protein sequence ID" value="MCM1986447.1"/>
    <property type="molecule type" value="Genomic_DNA"/>
</dbReference>
<dbReference type="Pfam" id="PF02609">
    <property type="entry name" value="Exonuc_VII_S"/>
    <property type="match status" value="1"/>
</dbReference>
<dbReference type="GO" id="GO:0009318">
    <property type="term" value="C:exodeoxyribonuclease VII complex"/>
    <property type="evidence" value="ECO:0007669"/>
    <property type="project" value="InterPro"/>
</dbReference>
<feature type="region of interest" description="Disordered" evidence="4">
    <location>
        <begin position="1"/>
        <end position="20"/>
    </location>
</feature>
<sequence>MGTTKKTKSEKEATEKEQTFEASLEELEHLVDLLERGQLTLDESIETFEKGMKLALLCNQKIEDSEKKVEVLMERSGKLVTGPFNGSDQ</sequence>
<organism evidence="5 6">
    <name type="scientific">Methanococcoides seepicolus</name>
    <dbReference type="NCBI Taxonomy" id="2828780"/>
    <lineage>
        <taxon>Archaea</taxon>
        <taxon>Methanobacteriati</taxon>
        <taxon>Methanobacteriota</taxon>
        <taxon>Stenosarchaea group</taxon>
        <taxon>Methanomicrobia</taxon>
        <taxon>Methanosarcinales</taxon>
        <taxon>Methanosarcinaceae</taxon>
        <taxon>Methanococcoides</taxon>
    </lineage>
</organism>
<evidence type="ECO:0000256" key="4">
    <source>
        <dbReference type="SAM" id="MobiDB-lite"/>
    </source>
</evidence>
<name>A0A9E4ZEZ1_9EURY</name>
<dbReference type="GO" id="GO:0006308">
    <property type="term" value="P:DNA catabolic process"/>
    <property type="evidence" value="ECO:0007669"/>
    <property type="project" value="InterPro"/>
</dbReference>
<dbReference type="PANTHER" id="PTHR34137">
    <property type="entry name" value="EXODEOXYRIBONUCLEASE 7 SMALL SUBUNIT"/>
    <property type="match status" value="1"/>
</dbReference>
<dbReference type="PANTHER" id="PTHR34137:SF1">
    <property type="entry name" value="EXODEOXYRIBONUCLEASE 7 SMALL SUBUNIT"/>
    <property type="match status" value="1"/>
</dbReference>
<evidence type="ECO:0000256" key="1">
    <source>
        <dbReference type="ARBA" id="ARBA00022490"/>
    </source>
</evidence>
<dbReference type="HAMAP" id="MF_00337">
    <property type="entry name" value="Exonuc_7_S"/>
    <property type="match status" value="1"/>
</dbReference>
<evidence type="ECO:0000313" key="5">
    <source>
        <dbReference type="EMBL" id="MCM1986447.1"/>
    </source>
</evidence>
<evidence type="ECO:0000256" key="2">
    <source>
        <dbReference type="ARBA" id="ARBA00022722"/>
    </source>
</evidence>
<reference evidence="5" key="1">
    <citation type="journal article" date="2021" name="mSystems">
        <title>Bacteria and Archaea Synergistically Convert Glycine Betaine to Biogenic Methane in the Formosa Cold Seep of the South China Sea.</title>
        <authorList>
            <person name="Li L."/>
            <person name="Zhang W."/>
            <person name="Zhang S."/>
            <person name="Song L."/>
            <person name="Sun Q."/>
            <person name="Zhang H."/>
            <person name="Xiang H."/>
            <person name="Dong X."/>
        </authorList>
    </citation>
    <scope>NUCLEOTIDE SEQUENCE</scope>
    <source>
        <strain evidence="5">LLY</strain>
    </source>
</reference>
<dbReference type="InterPro" id="IPR037004">
    <property type="entry name" value="Exonuc_VII_ssu_sf"/>
</dbReference>
<proteinExistence type="inferred from homology"/>
<feature type="compositionally biased region" description="Basic and acidic residues" evidence="4">
    <location>
        <begin position="7"/>
        <end position="19"/>
    </location>
</feature>
<keyword evidence="3 5" id="KW-0378">Hydrolase</keyword>
<evidence type="ECO:0000256" key="3">
    <source>
        <dbReference type="ARBA" id="ARBA00022801"/>
    </source>
</evidence>
<dbReference type="GO" id="GO:0005829">
    <property type="term" value="C:cytosol"/>
    <property type="evidence" value="ECO:0007669"/>
    <property type="project" value="TreeGrafter"/>
</dbReference>
<protein>
    <submittedName>
        <fullName evidence="5">Exodeoxyribonuclease VII small subunit</fullName>
        <ecNumber evidence="5">3.1.11.6</ecNumber>
    </submittedName>
</protein>
<dbReference type="InterPro" id="IPR003761">
    <property type="entry name" value="Exonuc_VII_S"/>
</dbReference>
<comment type="caution">
    <text evidence="5">The sequence shown here is derived from an EMBL/GenBank/DDBJ whole genome shotgun (WGS) entry which is preliminary data.</text>
</comment>
<dbReference type="GO" id="GO:0008855">
    <property type="term" value="F:exodeoxyribonuclease VII activity"/>
    <property type="evidence" value="ECO:0007669"/>
    <property type="project" value="UniProtKB-EC"/>
</dbReference>
<dbReference type="SUPFAM" id="SSF116842">
    <property type="entry name" value="XseB-like"/>
    <property type="match status" value="1"/>
</dbReference>
<keyword evidence="6" id="KW-1185">Reference proteome</keyword>
<gene>
    <name evidence="5" type="ORF">KDK67_05450</name>
</gene>